<reference evidence="2 3" key="1">
    <citation type="submission" date="2018-03" db="EMBL/GenBank/DDBJ databases">
        <title>Massilia armeniaca sp. nov., isolated from desert soil.</title>
        <authorList>
            <person name="Huang H."/>
            <person name="Ren M."/>
        </authorList>
    </citation>
    <scope>NUCLEOTIDE SEQUENCE [LARGE SCALE GENOMIC DNA]</scope>
    <source>
        <strain evidence="2 3">ZMN-3</strain>
    </source>
</reference>
<dbReference type="RefSeq" id="WP_107140116.1">
    <property type="nucleotide sequence ID" value="NZ_CP028324.1"/>
</dbReference>
<accession>A0A2R4C578</accession>
<feature type="region of interest" description="Disordered" evidence="1">
    <location>
        <begin position="1"/>
        <end position="22"/>
    </location>
</feature>
<evidence type="ECO:0000313" key="2">
    <source>
        <dbReference type="EMBL" id="AVR94765.1"/>
    </source>
</evidence>
<organism evidence="2 3">
    <name type="scientific">Pseudoduganella armeniaca</name>
    <dbReference type="NCBI Taxonomy" id="2072590"/>
    <lineage>
        <taxon>Bacteria</taxon>
        <taxon>Pseudomonadati</taxon>
        <taxon>Pseudomonadota</taxon>
        <taxon>Betaproteobacteria</taxon>
        <taxon>Burkholderiales</taxon>
        <taxon>Oxalobacteraceae</taxon>
        <taxon>Telluria group</taxon>
        <taxon>Pseudoduganella</taxon>
    </lineage>
</organism>
<gene>
    <name evidence="2" type="ORF">C9I28_02780</name>
</gene>
<sequence>MATEHQPDADTGPTDPATLTPRGAARRRFTRAGVAASGVLLTLQSQPGMACEVCTTPSGYLSGGLQSFRGPKPVCAGRNARYWASHSWPTGCSKEALFTKVFACDAMTAKTYGSSTQLAMIQGKSWDTYSIGKLLVACYLNVRAGISTFQTVPMLQKIWSEYQSKGYYTPTAGVRWNAAQIANYLQRTME</sequence>
<dbReference type="AlphaFoldDB" id="A0A2R4C578"/>
<proteinExistence type="predicted"/>
<evidence type="ECO:0000256" key="1">
    <source>
        <dbReference type="SAM" id="MobiDB-lite"/>
    </source>
</evidence>
<name>A0A2R4C578_9BURK</name>
<evidence type="ECO:0000313" key="3">
    <source>
        <dbReference type="Proteomes" id="UP000240505"/>
    </source>
</evidence>
<dbReference type="EMBL" id="CP028324">
    <property type="protein sequence ID" value="AVR94765.1"/>
    <property type="molecule type" value="Genomic_DNA"/>
</dbReference>
<dbReference type="OrthoDB" id="6195511at2"/>
<protein>
    <submittedName>
        <fullName evidence="2">Uncharacterized protein</fullName>
    </submittedName>
</protein>
<dbReference type="KEGG" id="masz:C9I28_02780"/>
<dbReference type="Proteomes" id="UP000240505">
    <property type="component" value="Chromosome"/>
</dbReference>
<keyword evidence="3" id="KW-1185">Reference proteome</keyword>